<dbReference type="PANTHER" id="PTHR22911">
    <property type="entry name" value="ACYL-MALONYL CONDENSING ENZYME-RELATED"/>
    <property type="match status" value="1"/>
</dbReference>
<reference evidence="3 4" key="1">
    <citation type="journal article" date="2015" name="Nature">
        <title>rRNA introns, odd ribosomes, and small enigmatic genomes across a large radiation of phyla.</title>
        <authorList>
            <person name="Brown C.T."/>
            <person name="Hug L.A."/>
            <person name="Thomas B.C."/>
            <person name="Sharon I."/>
            <person name="Castelle C.J."/>
            <person name="Singh A."/>
            <person name="Wilkins M.J."/>
            <person name="Williams K.H."/>
            <person name="Banfield J.F."/>
        </authorList>
    </citation>
    <scope>NUCLEOTIDE SEQUENCE [LARGE SCALE GENOMIC DNA]</scope>
</reference>
<name>A0A0G0Q550_9BACT</name>
<dbReference type="InterPro" id="IPR000620">
    <property type="entry name" value="EamA_dom"/>
</dbReference>
<feature type="transmembrane region" description="Helical" evidence="1">
    <location>
        <begin position="214"/>
        <end position="233"/>
    </location>
</feature>
<keyword evidence="1" id="KW-1133">Transmembrane helix</keyword>
<protein>
    <submittedName>
        <fullName evidence="3">Drug/metabolite transporter</fullName>
    </submittedName>
</protein>
<dbReference type="STRING" id="1619100.UT34_C0002G0047"/>
<feature type="transmembrane region" description="Helical" evidence="1">
    <location>
        <begin position="91"/>
        <end position="109"/>
    </location>
</feature>
<feature type="transmembrane region" description="Helical" evidence="1">
    <location>
        <begin position="175"/>
        <end position="194"/>
    </location>
</feature>
<keyword evidence="1" id="KW-0472">Membrane</keyword>
<dbReference type="SUPFAM" id="SSF103481">
    <property type="entry name" value="Multidrug resistance efflux transporter EmrE"/>
    <property type="match status" value="2"/>
</dbReference>
<feature type="transmembrane region" description="Helical" evidence="1">
    <location>
        <begin position="147"/>
        <end position="169"/>
    </location>
</feature>
<feature type="transmembrane region" description="Helical" evidence="1">
    <location>
        <begin position="58"/>
        <end position="79"/>
    </location>
</feature>
<dbReference type="PANTHER" id="PTHR22911:SF137">
    <property type="entry name" value="SOLUTE CARRIER FAMILY 35 MEMBER G2-RELATED"/>
    <property type="match status" value="1"/>
</dbReference>
<feature type="domain" description="EamA" evidence="2">
    <location>
        <begin position="3"/>
        <end position="132"/>
    </location>
</feature>
<dbReference type="InterPro" id="IPR037185">
    <property type="entry name" value="EmrE-like"/>
</dbReference>
<feature type="transmembrane region" description="Helical" evidence="1">
    <location>
        <begin position="115"/>
        <end position="135"/>
    </location>
</feature>
<feature type="transmembrane region" description="Helical" evidence="1">
    <location>
        <begin position="32"/>
        <end position="52"/>
    </location>
</feature>
<keyword evidence="1" id="KW-0812">Transmembrane</keyword>
<evidence type="ECO:0000313" key="4">
    <source>
        <dbReference type="Proteomes" id="UP000034799"/>
    </source>
</evidence>
<feature type="domain" description="EamA" evidence="2">
    <location>
        <begin position="148"/>
        <end position="281"/>
    </location>
</feature>
<dbReference type="Gene3D" id="1.10.3730.20">
    <property type="match status" value="2"/>
</dbReference>
<proteinExistence type="predicted"/>
<evidence type="ECO:0000259" key="2">
    <source>
        <dbReference type="Pfam" id="PF00892"/>
    </source>
</evidence>
<feature type="transmembrane region" description="Helical" evidence="1">
    <location>
        <begin position="239"/>
        <end position="259"/>
    </location>
</feature>
<comment type="caution">
    <text evidence="3">The sequence shown here is derived from an EMBL/GenBank/DDBJ whole genome shotgun (WGS) entry which is preliminary data.</text>
</comment>
<evidence type="ECO:0000256" key="1">
    <source>
        <dbReference type="SAM" id="Phobius"/>
    </source>
</evidence>
<feature type="transmembrane region" description="Helical" evidence="1">
    <location>
        <begin position="268"/>
        <end position="284"/>
    </location>
</feature>
<dbReference type="AlphaFoldDB" id="A0A0G0Q550"/>
<gene>
    <name evidence="3" type="ORF">UT34_C0002G0047</name>
</gene>
<evidence type="ECO:0000313" key="3">
    <source>
        <dbReference type="EMBL" id="KKR05540.1"/>
    </source>
</evidence>
<feature type="transmembrane region" description="Helical" evidence="1">
    <location>
        <begin position="6"/>
        <end position="25"/>
    </location>
</feature>
<organism evidence="3 4">
    <name type="scientific">candidate division WS6 bacterium GW2011_GWF2_39_15</name>
    <dbReference type="NCBI Taxonomy" id="1619100"/>
    <lineage>
        <taxon>Bacteria</taxon>
        <taxon>Candidatus Dojkabacteria</taxon>
    </lineage>
</organism>
<accession>A0A0G0Q550</accession>
<dbReference type="EMBL" id="LBWK01000002">
    <property type="protein sequence ID" value="KKR05540.1"/>
    <property type="molecule type" value="Genomic_DNA"/>
</dbReference>
<dbReference type="Pfam" id="PF00892">
    <property type="entry name" value="EamA"/>
    <property type="match status" value="2"/>
</dbReference>
<dbReference type="Proteomes" id="UP000034799">
    <property type="component" value="Unassembled WGS sequence"/>
</dbReference>
<dbReference type="GO" id="GO:0016020">
    <property type="term" value="C:membrane"/>
    <property type="evidence" value="ECO:0007669"/>
    <property type="project" value="InterPro"/>
</dbReference>
<sequence>MYPILLALGASFFFGFENVFIKLNVQKNNKASLLMARSLIGFFISLILAYFFRQDLELWPVIITVILAAISFFAFVFYYKAIDLGNPSITAAIAVSRLVLITIIGVFILKYALGYLSILWIVMIITGVVLLTVDFKKLKSRGKIEKAAVNALISTALFGIAVGFFSYPIKLIGPYNVQMFYTLSLIIFAALYMIYREKESIREITLNMIKSKGIFLTGLFGCLGGLSFTIALNFGNPNILNPISSCSPIITAIISYFLFREKLTFQKYIGILITTLGVILLGYFK</sequence>